<feature type="transmembrane region" description="Helical" evidence="1">
    <location>
        <begin position="231"/>
        <end position="255"/>
    </location>
</feature>
<dbReference type="AlphaFoldDB" id="A0A9X2SWJ1"/>
<keyword evidence="1" id="KW-0812">Transmembrane</keyword>
<gene>
    <name evidence="2" type="ORF">M1B78_08430</name>
</gene>
<reference evidence="2" key="1">
    <citation type="journal article" date="2022" name="Arch. Microbiol.">
        <title>Bacteroides muris sp. nov. isolated from the cecum of wild-derived house mice.</title>
        <authorList>
            <person name="Fokt H."/>
            <person name="Unni R."/>
            <person name="Repnik U."/>
            <person name="Schmitz R.A."/>
            <person name="Bramkamp M."/>
            <person name="Baines J.F."/>
            <person name="Unterweger D."/>
        </authorList>
    </citation>
    <scope>NUCLEOTIDE SEQUENCE</scope>
    <source>
        <strain evidence="2">KH569_7</strain>
    </source>
</reference>
<dbReference type="Pfam" id="PF14897">
    <property type="entry name" value="EpsG"/>
    <property type="match status" value="1"/>
</dbReference>
<feature type="transmembrane region" description="Helical" evidence="1">
    <location>
        <begin position="82"/>
        <end position="106"/>
    </location>
</feature>
<reference evidence="2" key="2">
    <citation type="submission" date="2022-04" db="EMBL/GenBank/DDBJ databases">
        <authorList>
            <person name="Fokt H."/>
            <person name="Baines J."/>
        </authorList>
    </citation>
    <scope>NUCLEOTIDE SEQUENCE</scope>
    <source>
        <strain evidence="2">KH569_7</strain>
    </source>
</reference>
<evidence type="ECO:0000256" key="1">
    <source>
        <dbReference type="SAM" id="Phobius"/>
    </source>
</evidence>
<keyword evidence="1" id="KW-0472">Membrane</keyword>
<sequence>MLIFVFLLLSIVFAKFKRECTSVVFSFWILFFALITALRDGVGTDYEAYVYIFGLTPTLDELFSTLPVIDIGFWWFNSIIKTFTGSVVVMFFFSSFITTMLFFVVCRKISPSHVMVSLLIFYSFFLLRFEFNTIRHGMMVMWVWLGFCYVPLKDYRFFLFVIIGGLFHVVGFLFLPFYWLLNWRISNIGMFFIILLSYMIGFYLPIFQFLQFFVSANSVLGSKFQFYTEEYYALEASSSIGITLGMIIYLFLLLFFSIQMKKMRANIYALLLRNSLFIALCMAFLLNKYGVFVERLSSLLYVSIAFIVPMIIQYLFRDASHKLLAYSILVLYCFLLLERNVLSVESSTGELQYVPYKMIKCFM</sequence>
<dbReference type="InterPro" id="IPR049458">
    <property type="entry name" value="EpsG-like"/>
</dbReference>
<organism evidence="2 3">
    <name type="scientific">Bacteroides muris</name>
    <name type="common">ex Fokt et al. 2023</name>
    <dbReference type="NCBI Taxonomy" id="2937417"/>
    <lineage>
        <taxon>Bacteria</taxon>
        <taxon>Pseudomonadati</taxon>
        <taxon>Bacteroidota</taxon>
        <taxon>Bacteroidia</taxon>
        <taxon>Bacteroidales</taxon>
        <taxon>Bacteroidaceae</taxon>
        <taxon>Bacteroides</taxon>
    </lineage>
</organism>
<feature type="transmembrane region" description="Helical" evidence="1">
    <location>
        <begin position="298"/>
        <end position="316"/>
    </location>
</feature>
<dbReference type="EMBL" id="JAMZEE010000016">
    <property type="protein sequence ID" value="MCR6508188.1"/>
    <property type="molecule type" value="Genomic_DNA"/>
</dbReference>
<evidence type="ECO:0000313" key="2">
    <source>
        <dbReference type="EMBL" id="MCR6508188.1"/>
    </source>
</evidence>
<keyword evidence="1" id="KW-1133">Transmembrane helix</keyword>
<protein>
    <submittedName>
        <fullName evidence="2">EpsG family protein</fullName>
    </submittedName>
</protein>
<feature type="transmembrane region" description="Helical" evidence="1">
    <location>
        <begin position="157"/>
        <end position="181"/>
    </location>
</feature>
<name>A0A9X2SWJ1_9BACE</name>
<dbReference type="RefSeq" id="WP_257940416.1">
    <property type="nucleotide sequence ID" value="NZ_JAMZEE010000016.1"/>
</dbReference>
<feature type="transmembrane region" description="Helical" evidence="1">
    <location>
        <begin position="118"/>
        <end position="145"/>
    </location>
</feature>
<comment type="caution">
    <text evidence="2">The sequence shown here is derived from an EMBL/GenBank/DDBJ whole genome shotgun (WGS) entry which is preliminary data.</text>
</comment>
<feature type="transmembrane region" description="Helical" evidence="1">
    <location>
        <begin position="188"/>
        <end position="211"/>
    </location>
</feature>
<dbReference type="Proteomes" id="UP001143810">
    <property type="component" value="Unassembled WGS sequence"/>
</dbReference>
<feature type="transmembrane region" description="Helical" evidence="1">
    <location>
        <begin position="323"/>
        <end position="342"/>
    </location>
</feature>
<evidence type="ECO:0000313" key="3">
    <source>
        <dbReference type="Proteomes" id="UP001143810"/>
    </source>
</evidence>
<proteinExistence type="predicted"/>
<feature type="transmembrane region" description="Helical" evidence="1">
    <location>
        <begin position="24"/>
        <end position="42"/>
    </location>
</feature>
<feature type="transmembrane region" description="Helical" evidence="1">
    <location>
        <begin position="267"/>
        <end position="286"/>
    </location>
</feature>
<accession>A0A9X2SWJ1</accession>